<dbReference type="GO" id="GO:0006307">
    <property type="term" value="P:DNA alkylation repair"/>
    <property type="evidence" value="ECO:0007669"/>
    <property type="project" value="InterPro"/>
</dbReference>
<dbReference type="Gene3D" id="3.90.1140.10">
    <property type="entry name" value="Cyclic phosphodiesterase"/>
    <property type="match status" value="1"/>
</dbReference>
<feature type="region of interest" description="Disordered" evidence="1">
    <location>
        <begin position="212"/>
        <end position="235"/>
    </location>
</feature>
<reference evidence="3 4" key="1">
    <citation type="journal article" date="2016" name="Mol. Biol. Evol.">
        <title>Comparative Genomics of Early-Diverging Mushroom-Forming Fungi Provides Insights into the Origins of Lignocellulose Decay Capabilities.</title>
        <authorList>
            <person name="Nagy L.G."/>
            <person name="Riley R."/>
            <person name="Tritt A."/>
            <person name="Adam C."/>
            <person name="Daum C."/>
            <person name="Floudas D."/>
            <person name="Sun H."/>
            <person name="Yadav J.S."/>
            <person name="Pangilinan J."/>
            <person name="Larsson K.H."/>
            <person name="Matsuura K."/>
            <person name="Barry K."/>
            <person name="Labutti K."/>
            <person name="Kuo R."/>
            <person name="Ohm R.A."/>
            <person name="Bhattacharya S.S."/>
            <person name="Shirouzu T."/>
            <person name="Yoshinaga Y."/>
            <person name="Martin F.M."/>
            <person name="Grigoriev I.V."/>
            <person name="Hibbett D.S."/>
        </authorList>
    </citation>
    <scope>NUCLEOTIDE SEQUENCE [LARGE SCALE GENOMIC DNA]</scope>
    <source>
        <strain evidence="3 4">93-53</strain>
    </source>
</reference>
<dbReference type="Proteomes" id="UP000076871">
    <property type="component" value="Unassembled WGS sequence"/>
</dbReference>
<feature type="domain" description="A-kinase anchor protein 7-like phosphoesterase" evidence="2">
    <location>
        <begin position="154"/>
        <end position="213"/>
    </location>
</feature>
<keyword evidence="4" id="KW-1185">Reference proteome</keyword>
<dbReference type="AlphaFoldDB" id="A0A165HX99"/>
<evidence type="ECO:0000259" key="2">
    <source>
        <dbReference type="Pfam" id="PF10469"/>
    </source>
</evidence>
<dbReference type="GO" id="GO:0005634">
    <property type="term" value="C:nucleus"/>
    <property type="evidence" value="ECO:0007669"/>
    <property type="project" value="TreeGrafter"/>
</dbReference>
<evidence type="ECO:0000313" key="4">
    <source>
        <dbReference type="Proteomes" id="UP000076871"/>
    </source>
</evidence>
<evidence type="ECO:0000256" key="1">
    <source>
        <dbReference type="SAM" id="MobiDB-lite"/>
    </source>
</evidence>
<dbReference type="InterPro" id="IPR009210">
    <property type="entry name" value="ASCC1"/>
</dbReference>
<dbReference type="InterPro" id="IPR019510">
    <property type="entry name" value="AKAP7-like_phosphoesterase"/>
</dbReference>
<sequence length="430" mass="46383">MLVENMIRIASGYEHFDDRAAKVGLSLHLVSTILLCIKCEATTRRAVRLAPATPGYQVHRAGPEVSAPMLSSWTRSRPLLLSMNSTRAVSTHPGYQGGGPGRARGRGRGRGIFNGNAVGDPSGIGAGGADAEPGSVPRLVGNAKAERPRKPPLTHFLALPLGHHVALRETMSSFTGALLDAEPAIPGLDQSIVIPARRLHFTLGVMSLDLESTSSSSTESPAPEEGSSVKAPPRPRTLQSAIALLNEIRPQVMELLGEEHLRVELRNVDIMKPNRRDLEQAHVMWVGPSDEGDNTQRLKRVANFVHKAFKKAGLVVDEGRPGPLKSGMPLMALVQLHCTVLNTVYRKPRTRMRQPFSYPSILRSAALQAVSIETASTDEQTQGRKPVGVDFGAWEVDEIQICEMGSWGPEGEYVCVGRCSLLEESSGSAA</sequence>
<protein>
    <recommendedName>
        <fullName evidence="2">A-kinase anchor protein 7-like phosphoesterase domain-containing protein</fullName>
    </recommendedName>
</protein>
<dbReference type="PANTHER" id="PTHR13360">
    <property type="entry name" value="ACTIVATING SIGNAL COINTEGRATOR 1 COMPLEX SUBUNIT 1"/>
    <property type="match status" value="1"/>
</dbReference>
<dbReference type="GO" id="GO:0006355">
    <property type="term" value="P:regulation of DNA-templated transcription"/>
    <property type="evidence" value="ECO:0007669"/>
    <property type="project" value="TreeGrafter"/>
</dbReference>
<dbReference type="OrthoDB" id="277832at2759"/>
<gene>
    <name evidence="3" type="ORF">LAESUDRAFT_691583</name>
</gene>
<name>A0A165HX99_9APHY</name>
<evidence type="ECO:0000313" key="3">
    <source>
        <dbReference type="EMBL" id="KZT12310.1"/>
    </source>
</evidence>
<organism evidence="3 4">
    <name type="scientific">Laetiporus sulphureus 93-53</name>
    <dbReference type="NCBI Taxonomy" id="1314785"/>
    <lineage>
        <taxon>Eukaryota</taxon>
        <taxon>Fungi</taxon>
        <taxon>Dikarya</taxon>
        <taxon>Basidiomycota</taxon>
        <taxon>Agaricomycotina</taxon>
        <taxon>Agaricomycetes</taxon>
        <taxon>Polyporales</taxon>
        <taxon>Laetiporus</taxon>
    </lineage>
</organism>
<feature type="compositionally biased region" description="Low complexity" evidence="1">
    <location>
        <begin position="212"/>
        <end position="228"/>
    </location>
</feature>
<dbReference type="STRING" id="1314785.A0A165HX99"/>
<dbReference type="RefSeq" id="XP_040769958.1">
    <property type="nucleotide sequence ID" value="XM_040906100.1"/>
</dbReference>
<dbReference type="PANTHER" id="PTHR13360:SF1">
    <property type="entry name" value="ACTIVATING SIGNAL COINTEGRATOR 1 COMPLEX SUBUNIT 1"/>
    <property type="match status" value="1"/>
</dbReference>
<proteinExistence type="predicted"/>
<dbReference type="GeneID" id="63823129"/>
<dbReference type="Pfam" id="PF10469">
    <property type="entry name" value="AKAP7_NLS"/>
    <property type="match status" value="2"/>
</dbReference>
<dbReference type="EMBL" id="KV427606">
    <property type="protein sequence ID" value="KZT12310.1"/>
    <property type="molecule type" value="Genomic_DNA"/>
</dbReference>
<feature type="domain" description="A-kinase anchor protein 7-like phosphoesterase" evidence="2">
    <location>
        <begin position="238"/>
        <end position="421"/>
    </location>
</feature>
<dbReference type="InParanoid" id="A0A165HX99"/>
<accession>A0A165HX99</accession>